<accession>A0AAD9W3Q1</accession>
<dbReference type="AlphaFoldDB" id="A0AAD9W3Q1"/>
<dbReference type="Proteomes" id="UP001265746">
    <property type="component" value="Unassembled WGS sequence"/>
</dbReference>
<comment type="caution">
    <text evidence="1">The sequence shown here is derived from an EMBL/GenBank/DDBJ whole genome shotgun (WGS) entry which is preliminary data.</text>
</comment>
<protein>
    <submittedName>
        <fullName evidence="1">Uncharacterized protein</fullName>
    </submittedName>
</protein>
<name>A0AAD9W3Q1_PHOAM</name>
<sequence>MSVILSRIDGNTDGFELRVRFSMSPVLSNNPVDSSGETGLGAYVGCQTAISSHPNYKTVRRNGPRTKRIGGSLMLDGIKHKLAKCPSHGLTSHGVDLLMARHPFGEVQSWQDRAIPFVSRPFRIAAM</sequence>
<organism evidence="1 2">
    <name type="scientific">Phomopsis amygdali</name>
    <name type="common">Fusicoccum amygdali</name>
    <dbReference type="NCBI Taxonomy" id="1214568"/>
    <lineage>
        <taxon>Eukaryota</taxon>
        <taxon>Fungi</taxon>
        <taxon>Dikarya</taxon>
        <taxon>Ascomycota</taxon>
        <taxon>Pezizomycotina</taxon>
        <taxon>Sordariomycetes</taxon>
        <taxon>Sordariomycetidae</taxon>
        <taxon>Diaporthales</taxon>
        <taxon>Diaporthaceae</taxon>
        <taxon>Diaporthe</taxon>
    </lineage>
</organism>
<keyword evidence="2" id="KW-1185">Reference proteome</keyword>
<proteinExistence type="predicted"/>
<reference evidence="1" key="1">
    <citation type="submission" date="2023-06" db="EMBL/GenBank/DDBJ databases">
        <authorList>
            <person name="Noh H."/>
        </authorList>
    </citation>
    <scope>NUCLEOTIDE SEQUENCE</scope>
    <source>
        <strain evidence="1">DUCC20226</strain>
    </source>
</reference>
<dbReference type="EMBL" id="JAUJFL010000004">
    <property type="protein sequence ID" value="KAK2604822.1"/>
    <property type="molecule type" value="Genomic_DNA"/>
</dbReference>
<evidence type="ECO:0000313" key="1">
    <source>
        <dbReference type="EMBL" id="KAK2604822.1"/>
    </source>
</evidence>
<evidence type="ECO:0000313" key="2">
    <source>
        <dbReference type="Proteomes" id="UP001265746"/>
    </source>
</evidence>
<gene>
    <name evidence="1" type="ORF">N8I77_007721</name>
</gene>